<dbReference type="AlphaFoldDB" id="A0A0A0EQZ9"/>
<dbReference type="Gene3D" id="3.30.1380.10">
    <property type="match status" value="1"/>
</dbReference>
<keyword evidence="1" id="KW-0472">Membrane</keyword>
<gene>
    <name evidence="3" type="ORF">N800_06410</name>
</gene>
<dbReference type="CDD" id="cd14845">
    <property type="entry name" value="L-Ala-D-Glu_peptidase_like"/>
    <property type="match status" value="1"/>
</dbReference>
<dbReference type="RefSeq" id="WP_036139467.1">
    <property type="nucleotide sequence ID" value="NZ_AVPU01000031.1"/>
</dbReference>
<keyword evidence="4" id="KW-1185">Reference proteome</keyword>
<comment type="caution">
    <text evidence="3">The sequence shown here is derived from an EMBL/GenBank/DDBJ whole genome shotgun (WGS) entry which is preliminary data.</text>
</comment>
<proteinExistence type="predicted"/>
<accession>A0A0A0EQZ9</accession>
<feature type="domain" description="Peptidase M15C" evidence="2">
    <location>
        <begin position="225"/>
        <end position="289"/>
    </location>
</feature>
<dbReference type="eggNOG" id="COG1876">
    <property type="taxonomic scope" value="Bacteria"/>
</dbReference>
<evidence type="ECO:0000259" key="2">
    <source>
        <dbReference type="Pfam" id="PF13539"/>
    </source>
</evidence>
<protein>
    <recommendedName>
        <fullName evidence="2">Peptidase M15C domain-containing protein</fullName>
    </recommendedName>
</protein>
<dbReference type="EMBL" id="AVPU01000031">
    <property type="protein sequence ID" value="KGM53376.1"/>
    <property type="molecule type" value="Genomic_DNA"/>
</dbReference>
<dbReference type="Proteomes" id="UP000029998">
    <property type="component" value="Unassembled WGS sequence"/>
</dbReference>
<dbReference type="InterPro" id="IPR009045">
    <property type="entry name" value="Zn_M74/Hedgehog-like"/>
</dbReference>
<organism evidence="3 4">
    <name type="scientific">Lysobacter daejeonensis GH1-9</name>
    <dbReference type="NCBI Taxonomy" id="1385517"/>
    <lineage>
        <taxon>Bacteria</taxon>
        <taxon>Pseudomonadati</taxon>
        <taxon>Pseudomonadota</taxon>
        <taxon>Gammaproteobacteria</taxon>
        <taxon>Lysobacterales</taxon>
        <taxon>Lysobacteraceae</taxon>
        <taxon>Aerolutibacter</taxon>
    </lineage>
</organism>
<feature type="transmembrane region" description="Helical" evidence="1">
    <location>
        <begin position="78"/>
        <end position="97"/>
    </location>
</feature>
<dbReference type="InterPro" id="IPR039561">
    <property type="entry name" value="Peptidase_M15C"/>
</dbReference>
<evidence type="ECO:0000256" key="1">
    <source>
        <dbReference type="SAM" id="Phobius"/>
    </source>
</evidence>
<dbReference type="SUPFAM" id="SSF55166">
    <property type="entry name" value="Hedgehog/DD-peptidase"/>
    <property type="match status" value="1"/>
</dbReference>
<name>A0A0A0EQZ9_9GAMM</name>
<keyword evidence="1" id="KW-0812">Transmembrane</keyword>
<dbReference type="STRING" id="1385517.N800_06410"/>
<keyword evidence="1" id="KW-1133">Transmembrane helix</keyword>
<evidence type="ECO:0000313" key="4">
    <source>
        <dbReference type="Proteomes" id="UP000029998"/>
    </source>
</evidence>
<reference evidence="3 4" key="1">
    <citation type="submission" date="2013-08" db="EMBL/GenBank/DDBJ databases">
        <title>Genome sequencing of Lysobacter.</title>
        <authorList>
            <person name="Zhang S."/>
            <person name="Wang G."/>
        </authorList>
    </citation>
    <scope>NUCLEOTIDE SEQUENCE [LARGE SCALE GENOMIC DNA]</scope>
    <source>
        <strain evidence="3 4">GH1-9</strain>
    </source>
</reference>
<sequence>MIAVWVLLLFVALSLVAWWLLFDDARARVVAHLARWTRAVDARAGQGWSRTATVAHASTRLISAGTSAWLRVVHHYRWWLLGATLLTSVPPLVILVLRQRVQLDSYDATLVAAVDDRILELLRGERLAPPPPLPPDVFLAAEAELIPGAPATVDGTSTERIAPERIVTADRRWERIHPDFQQRVLALYRVMEEQYGYRMVLVEGFRSAQRQAELAAKGAGVTRAGAGQSCHQYGMAVDSALYRDGKLQWDMRDPWVRRGYFLYGELAQQVGLEWGGSWRSIKDYVHLEWKAPCRDARRAARASAG</sequence>
<dbReference type="GO" id="GO:0008233">
    <property type="term" value="F:peptidase activity"/>
    <property type="evidence" value="ECO:0007669"/>
    <property type="project" value="InterPro"/>
</dbReference>
<evidence type="ECO:0000313" key="3">
    <source>
        <dbReference type="EMBL" id="KGM53376.1"/>
    </source>
</evidence>
<dbReference type="Pfam" id="PF13539">
    <property type="entry name" value="Peptidase_M15_4"/>
    <property type="match status" value="1"/>
</dbReference>